<evidence type="ECO:0000313" key="8">
    <source>
        <dbReference type="Proteomes" id="UP000008068"/>
    </source>
</evidence>
<dbReference type="InterPro" id="IPR013083">
    <property type="entry name" value="Znf_RING/FYVE/PHD"/>
</dbReference>
<keyword evidence="1" id="KW-0479">Metal-binding</keyword>
<evidence type="ECO:0000256" key="3">
    <source>
        <dbReference type="ARBA" id="ARBA00022833"/>
    </source>
</evidence>
<evidence type="ECO:0000313" key="7">
    <source>
        <dbReference type="EMBL" id="EGT58345.1"/>
    </source>
</evidence>
<dbReference type="InterPro" id="IPR017907">
    <property type="entry name" value="Znf_RING_CS"/>
</dbReference>
<dbReference type="Gene3D" id="3.30.40.10">
    <property type="entry name" value="Zinc/RING finger domain, C3HC4 (zinc finger)"/>
    <property type="match status" value="1"/>
</dbReference>
<dbReference type="STRING" id="135651.G0NDH2"/>
<keyword evidence="2 4" id="KW-0863">Zinc-finger</keyword>
<dbReference type="SUPFAM" id="SSF57850">
    <property type="entry name" value="RING/U-box"/>
    <property type="match status" value="1"/>
</dbReference>
<evidence type="ECO:0000256" key="4">
    <source>
        <dbReference type="PROSITE-ProRule" id="PRU00175"/>
    </source>
</evidence>
<reference evidence="8" key="1">
    <citation type="submission" date="2011-07" db="EMBL/GenBank/DDBJ databases">
        <authorList>
            <consortium name="Caenorhabditis brenneri Sequencing and Analysis Consortium"/>
            <person name="Wilson R.K."/>
        </authorList>
    </citation>
    <scope>NUCLEOTIDE SEQUENCE [LARGE SCALE GENOMIC DNA]</scope>
    <source>
        <strain evidence="8">PB2801</strain>
    </source>
</reference>
<dbReference type="PROSITE" id="PS00518">
    <property type="entry name" value="ZF_RING_1"/>
    <property type="match status" value="1"/>
</dbReference>
<dbReference type="Pfam" id="PF14634">
    <property type="entry name" value="zf-RING_5"/>
    <property type="match status" value="1"/>
</dbReference>
<gene>
    <name evidence="7" type="ORF">CAEBREN_10572</name>
</gene>
<dbReference type="PANTHER" id="PTHR47156:SF7">
    <property type="entry name" value="RING-TYPE DOMAIN-CONTAINING PROTEIN"/>
    <property type="match status" value="1"/>
</dbReference>
<keyword evidence="3" id="KW-0862">Zinc</keyword>
<dbReference type="PANTHER" id="PTHR47156">
    <property type="entry name" value="PROTEIN CBG20824"/>
    <property type="match status" value="1"/>
</dbReference>
<keyword evidence="5" id="KW-0472">Membrane</keyword>
<keyword evidence="8" id="KW-1185">Reference proteome</keyword>
<dbReference type="HOGENOM" id="CLU_977379_0_0_1"/>
<dbReference type="PROSITE" id="PS50089">
    <property type="entry name" value="ZF_RING_2"/>
    <property type="match status" value="1"/>
</dbReference>
<accession>G0NDH2</accession>
<evidence type="ECO:0000256" key="2">
    <source>
        <dbReference type="ARBA" id="ARBA00022771"/>
    </source>
</evidence>
<evidence type="ECO:0000259" key="6">
    <source>
        <dbReference type="PROSITE" id="PS50089"/>
    </source>
</evidence>
<dbReference type="Proteomes" id="UP000008068">
    <property type="component" value="Unassembled WGS sequence"/>
</dbReference>
<dbReference type="EMBL" id="GL379868">
    <property type="protein sequence ID" value="EGT58345.1"/>
    <property type="molecule type" value="Genomic_DNA"/>
</dbReference>
<feature type="transmembrane region" description="Helical" evidence="5">
    <location>
        <begin position="36"/>
        <end position="59"/>
    </location>
</feature>
<protein>
    <recommendedName>
        <fullName evidence="6">RING-type domain-containing protein</fullName>
    </recommendedName>
</protein>
<feature type="domain" description="RING-type" evidence="6">
    <location>
        <begin position="182"/>
        <end position="228"/>
    </location>
</feature>
<organism evidence="8">
    <name type="scientific">Caenorhabditis brenneri</name>
    <name type="common">Nematode worm</name>
    <dbReference type="NCBI Taxonomy" id="135651"/>
    <lineage>
        <taxon>Eukaryota</taxon>
        <taxon>Metazoa</taxon>
        <taxon>Ecdysozoa</taxon>
        <taxon>Nematoda</taxon>
        <taxon>Chromadorea</taxon>
        <taxon>Rhabditida</taxon>
        <taxon>Rhabditina</taxon>
        <taxon>Rhabditomorpha</taxon>
        <taxon>Rhabditoidea</taxon>
        <taxon>Rhabditidae</taxon>
        <taxon>Peloderinae</taxon>
        <taxon>Caenorhabditis</taxon>
    </lineage>
</organism>
<dbReference type="OrthoDB" id="5828209at2759"/>
<dbReference type="InterPro" id="IPR052667">
    <property type="entry name" value="E3_ubiquitin-ligase_RING"/>
</dbReference>
<evidence type="ECO:0000256" key="5">
    <source>
        <dbReference type="SAM" id="Phobius"/>
    </source>
</evidence>
<dbReference type="eggNOG" id="KOG4185">
    <property type="taxonomic scope" value="Eukaryota"/>
</dbReference>
<name>G0NDH2_CAEBE</name>
<dbReference type="AlphaFoldDB" id="G0NDH2"/>
<sequence>MLDRCKRDYKIGLGGITLIAVISHVRLIAANHESTVQLNSACVCVLSSTILFIFFVYPSSRHTYIKNTDNFCYYNYALHFIFIAATWIFNPTEGYGKLGTYRVFGAQLCMSIVTIQVFTLFYSTMRNRVYLLNQNIRQEERAAPQIDQNVQDQVVTVPVESSDAEDSDDDGEEICSFKTLECNVCFKRFKGSSKRRTPRILTSCGHSLCHKCLETLSGSQGYVICPTCMKKTVVPVGGVKMLQKNYIALGLLEEIDGKKRLEKKPDEKEEIFGAIRLVEDTEKTI</sequence>
<dbReference type="GO" id="GO:0008270">
    <property type="term" value="F:zinc ion binding"/>
    <property type="evidence" value="ECO:0007669"/>
    <property type="project" value="UniProtKB-KW"/>
</dbReference>
<dbReference type="InterPro" id="IPR001841">
    <property type="entry name" value="Znf_RING"/>
</dbReference>
<feature type="transmembrane region" description="Helical" evidence="5">
    <location>
        <begin position="12"/>
        <end position="30"/>
    </location>
</feature>
<feature type="transmembrane region" description="Helical" evidence="5">
    <location>
        <begin position="101"/>
        <end position="122"/>
    </location>
</feature>
<keyword evidence="5" id="KW-1133">Transmembrane helix</keyword>
<dbReference type="OMA" id="CHKCINI"/>
<keyword evidence="5" id="KW-0812">Transmembrane</keyword>
<dbReference type="SMART" id="SM00184">
    <property type="entry name" value="RING"/>
    <property type="match status" value="1"/>
</dbReference>
<dbReference type="InParanoid" id="G0NDH2"/>
<proteinExistence type="predicted"/>
<feature type="transmembrane region" description="Helical" evidence="5">
    <location>
        <begin position="71"/>
        <end position="89"/>
    </location>
</feature>
<evidence type="ECO:0000256" key="1">
    <source>
        <dbReference type="ARBA" id="ARBA00022723"/>
    </source>
</evidence>